<keyword evidence="4 15" id="KW-1003">Cell membrane</keyword>
<dbReference type="PRINTS" id="PR00941">
    <property type="entry name" value="CDATPASE"/>
</dbReference>
<keyword evidence="7 15" id="KW-0479">Metal-binding</keyword>
<dbReference type="InterPro" id="IPR051949">
    <property type="entry name" value="Cation_Transport_ATPase"/>
</dbReference>
<evidence type="ECO:0000256" key="11">
    <source>
        <dbReference type="ARBA" id="ARBA00022967"/>
    </source>
</evidence>
<dbReference type="InterPro" id="IPR059000">
    <property type="entry name" value="ATPase_P-type_domA"/>
</dbReference>
<dbReference type="AlphaFoldDB" id="A0A1Y3PAE0"/>
<dbReference type="GO" id="GO:0019829">
    <property type="term" value="F:ATPase-coupled monoatomic cation transmembrane transporter activity"/>
    <property type="evidence" value="ECO:0007669"/>
    <property type="project" value="InterPro"/>
</dbReference>
<dbReference type="Pfam" id="PF00702">
    <property type="entry name" value="Hydrolase"/>
    <property type="match status" value="1"/>
</dbReference>
<dbReference type="InterPro" id="IPR008250">
    <property type="entry name" value="ATPase_P-typ_transduc_dom_A_sf"/>
</dbReference>
<dbReference type="GO" id="GO:0005524">
    <property type="term" value="F:ATP binding"/>
    <property type="evidence" value="ECO:0007669"/>
    <property type="project" value="UniProtKB-UniRule"/>
</dbReference>
<keyword evidence="11" id="KW-1278">Translocase</keyword>
<dbReference type="InterPro" id="IPR023299">
    <property type="entry name" value="ATPase_P-typ_cyto_dom_N"/>
</dbReference>
<keyword evidence="13" id="KW-0406">Ion transport</keyword>
<evidence type="ECO:0000259" key="16">
    <source>
        <dbReference type="Pfam" id="PF00122"/>
    </source>
</evidence>
<dbReference type="PANTHER" id="PTHR43079">
    <property type="entry name" value="PROBABLE CADMIUM/ZINC-TRANSPORTING ATPASE HMA1"/>
    <property type="match status" value="1"/>
</dbReference>
<dbReference type="InterPro" id="IPR023214">
    <property type="entry name" value="HAD_sf"/>
</dbReference>
<comment type="similarity">
    <text evidence="2 15">Belongs to the cation transport ATPase (P-type) (TC 3.A.3) family. Type IB subfamily.</text>
</comment>
<evidence type="ECO:0000256" key="12">
    <source>
        <dbReference type="ARBA" id="ARBA00022989"/>
    </source>
</evidence>
<evidence type="ECO:0000256" key="1">
    <source>
        <dbReference type="ARBA" id="ARBA00004651"/>
    </source>
</evidence>
<dbReference type="NCBIfam" id="TIGR01494">
    <property type="entry name" value="ATPase_P-type"/>
    <property type="match status" value="1"/>
</dbReference>
<dbReference type="CDD" id="cd07551">
    <property type="entry name" value="P-type_ATPase_HM_ZosA_PfeT-like"/>
    <property type="match status" value="1"/>
</dbReference>
<evidence type="ECO:0000256" key="5">
    <source>
        <dbReference type="ARBA" id="ARBA00022553"/>
    </source>
</evidence>
<evidence type="ECO:0000256" key="14">
    <source>
        <dbReference type="ARBA" id="ARBA00023136"/>
    </source>
</evidence>
<evidence type="ECO:0000256" key="4">
    <source>
        <dbReference type="ARBA" id="ARBA00022475"/>
    </source>
</evidence>
<keyword evidence="8 15" id="KW-0547">Nucleotide-binding</keyword>
<accession>A0A1Y3PAE0</accession>
<evidence type="ECO:0000313" key="17">
    <source>
        <dbReference type="EMBL" id="OUM84311.1"/>
    </source>
</evidence>
<dbReference type="SUPFAM" id="SSF56784">
    <property type="entry name" value="HAD-like"/>
    <property type="match status" value="1"/>
</dbReference>
<dbReference type="FunFam" id="3.40.50.1000:FF:000020">
    <property type="entry name" value="Probable cation-transporting P-type ATPase"/>
    <property type="match status" value="1"/>
</dbReference>
<dbReference type="InterPro" id="IPR023298">
    <property type="entry name" value="ATPase_P-typ_TM_dom_sf"/>
</dbReference>
<feature type="transmembrane region" description="Helical" evidence="15">
    <location>
        <begin position="584"/>
        <end position="603"/>
    </location>
</feature>
<dbReference type="Proteomes" id="UP000196475">
    <property type="component" value="Unassembled WGS sequence"/>
</dbReference>
<dbReference type="InterPro" id="IPR001757">
    <property type="entry name" value="P_typ_ATPase"/>
</dbReference>
<comment type="caution">
    <text evidence="17">The sequence shown here is derived from an EMBL/GenBank/DDBJ whole genome shotgun (WGS) entry which is preliminary data.</text>
</comment>
<reference evidence="18" key="1">
    <citation type="submission" date="2016-06" db="EMBL/GenBank/DDBJ databases">
        <authorList>
            <person name="Nascimento L."/>
            <person name="Pereira R.V."/>
            <person name="Martins L.F."/>
            <person name="Quaggio R.B."/>
            <person name="Silva A.M."/>
            <person name="Setubal J.C."/>
        </authorList>
    </citation>
    <scope>NUCLEOTIDE SEQUENCE [LARGE SCALE GENOMIC DNA]</scope>
</reference>
<dbReference type="NCBIfam" id="TIGR01525">
    <property type="entry name" value="ATPase-IB_hvy"/>
    <property type="match status" value="1"/>
</dbReference>
<dbReference type="NCBIfam" id="TIGR01511">
    <property type="entry name" value="ATPase-IB1_Cu"/>
    <property type="match status" value="1"/>
</dbReference>
<evidence type="ECO:0000256" key="6">
    <source>
        <dbReference type="ARBA" id="ARBA00022692"/>
    </source>
</evidence>
<evidence type="ECO:0000256" key="8">
    <source>
        <dbReference type="ARBA" id="ARBA00022741"/>
    </source>
</evidence>
<evidence type="ECO:0000256" key="3">
    <source>
        <dbReference type="ARBA" id="ARBA00022448"/>
    </source>
</evidence>
<dbReference type="GO" id="GO:0046872">
    <property type="term" value="F:metal ion binding"/>
    <property type="evidence" value="ECO:0007669"/>
    <property type="project" value="UniProtKB-KW"/>
</dbReference>
<evidence type="ECO:0000256" key="9">
    <source>
        <dbReference type="ARBA" id="ARBA00022840"/>
    </source>
</evidence>
<keyword evidence="10" id="KW-0460">Magnesium</keyword>
<dbReference type="PANTHER" id="PTHR43079:SF1">
    <property type="entry name" value="CADMIUM_ZINC-TRANSPORTING ATPASE HMA1, CHLOROPLASTIC-RELATED"/>
    <property type="match status" value="1"/>
</dbReference>
<sequence>MNPSEIQSTRDLIRQNMEISAVAASGLLIIAGWLMGHFGWQKASVVSFLLAFAIGGYFKAKEGLEELIFERQLTVNLLMILAAVGSAIIGYWAEGAMLIFIFALSGALETYAMNRSNQEVSKLMALQPMEARLYEDGAEKTVPVQELRVGQVILVKPGDLVAADGTIIEGSTTIDQSAITGESVPVEKNPGDEVLAGTINGNGGILVRVDKPHNQTLFRRMIELVQRAQTEKPPQQTFVERFEKTYVKVVLFAVLLVAAIPPLFLGWTWEQAFYRAMVFLVVASPCALVASIMPAILSAISNGARRGVLFKGGTQLQALEQIKVIALDKTGTLTKGVPEVKDVVSLVDDLSEEELLQMTASVEQFSTHPLAEAVVRKARESGLRLFRPDEMSSETGFGVQAFVNGSLWKVGKREYMEVPFSDGAIETAERLEKQGKTVMFVQQNERLVGLFAVQDVIRQEAVEAIQTLKRQGIHTVMLTGDSLATAQALANEVGLDEYYANCLPDQKVAYIQQLRKKHGKIAMVGDGVNDAPALASATVGIAMGAGTDVALETADIVLMKDELSCLPYMVRLAQKTNRIIRQNIVFSIAVICLLILSNFFQIITLPLGVIGHEGSTLLVILNGLRMLGYRE</sequence>
<dbReference type="PRINTS" id="PR00119">
    <property type="entry name" value="CATATPASE"/>
</dbReference>
<dbReference type="SFLD" id="SFLDF00027">
    <property type="entry name" value="p-type_atpase"/>
    <property type="match status" value="1"/>
</dbReference>
<dbReference type="InterPro" id="IPR036412">
    <property type="entry name" value="HAD-like_sf"/>
</dbReference>
<keyword evidence="9 15" id="KW-0067">ATP-binding</keyword>
<dbReference type="NCBIfam" id="TIGR01512">
    <property type="entry name" value="ATPase-IB2_Cd"/>
    <property type="match status" value="1"/>
</dbReference>
<proteinExistence type="inferred from homology"/>
<organism evidence="17 18">
    <name type="scientific">Bacillus thermozeamaize</name>
    <dbReference type="NCBI Taxonomy" id="230954"/>
    <lineage>
        <taxon>Bacteria</taxon>
        <taxon>Bacillati</taxon>
        <taxon>Bacillota</taxon>
        <taxon>Bacilli</taxon>
        <taxon>Bacillales</taxon>
        <taxon>Bacillaceae</taxon>
        <taxon>Bacillus</taxon>
    </lineage>
</organism>
<keyword evidence="3" id="KW-0813">Transport</keyword>
<dbReference type="SUPFAM" id="SSF81665">
    <property type="entry name" value="Calcium ATPase, transmembrane domain M"/>
    <property type="match status" value="1"/>
</dbReference>
<evidence type="ECO:0000313" key="18">
    <source>
        <dbReference type="Proteomes" id="UP000196475"/>
    </source>
</evidence>
<dbReference type="InterPro" id="IPR027256">
    <property type="entry name" value="P-typ_ATPase_IB"/>
</dbReference>
<dbReference type="Gene3D" id="3.40.50.1000">
    <property type="entry name" value="HAD superfamily/HAD-like"/>
    <property type="match status" value="1"/>
</dbReference>
<dbReference type="SUPFAM" id="SSF81653">
    <property type="entry name" value="Calcium ATPase, transduction domain A"/>
    <property type="match status" value="1"/>
</dbReference>
<feature type="transmembrane region" description="Helical" evidence="15">
    <location>
        <begin position="273"/>
        <end position="297"/>
    </location>
</feature>
<evidence type="ECO:0000256" key="15">
    <source>
        <dbReference type="RuleBase" id="RU362081"/>
    </source>
</evidence>
<evidence type="ECO:0000256" key="13">
    <source>
        <dbReference type="ARBA" id="ARBA00023065"/>
    </source>
</evidence>
<dbReference type="Pfam" id="PF00122">
    <property type="entry name" value="E1-E2_ATPase"/>
    <property type="match status" value="1"/>
</dbReference>
<dbReference type="FunFam" id="2.70.150.10:FF:000002">
    <property type="entry name" value="Copper-transporting ATPase 1, putative"/>
    <property type="match status" value="1"/>
</dbReference>
<comment type="subcellular location">
    <subcellularLocation>
        <location evidence="1">Cell membrane</location>
        <topology evidence="1">Multi-pass membrane protein</topology>
    </subcellularLocation>
</comment>
<evidence type="ECO:0000256" key="2">
    <source>
        <dbReference type="ARBA" id="ARBA00006024"/>
    </source>
</evidence>
<keyword evidence="6 15" id="KW-0812">Transmembrane</keyword>
<dbReference type="InterPro" id="IPR044492">
    <property type="entry name" value="P_typ_ATPase_HD_dom"/>
</dbReference>
<dbReference type="GO" id="GO:0016887">
    <property type="term" value="F:ATP hydrolysis activity"/>
    <property type="evidence" value="ECO:0007669"/>
    <property type="project" value="InterPro"/>
</dbReference>
<keyword evidence="14 15" id="KW-0472">Membrane</keyword>
<protein>
    <submittedName>
        <fullName evidence="17">ATPase</fullName>
    </submittedName>
</protein>
<dbReference type="PROSITE" id="PS00154">
    <property type="entry name" value="ATPASE_E1_E2"/>
    <property type="match status" value="1"/>
</dbReference>
<feature type="transmembrane region" description="Helical" evidence="15">
    <location>
        <begin position="21"/>
        <end position="38"/>
    </location>
</feature>
<gene>
    <name evidence="17" type="ORF">BAA01_04525</name>
</gene>
<feature type="domain" description="P-type ATPase A" evidence="16">
    <location>
        <begin position="126"/>
        <end position="226"/>
    </location>
</feature>
<dbReference type="GO" id="GO:0005886">
    <property type="term" value="C:plasma membrane"/>
    <property type="evidence" value="ECO:0007669"/>
    <property type="project" value="UniProtKB-SubCell"/>
</dbReference>
<evidence type="ECO:0000256" key="7">
    <source>
        <dbReference type="ARBA" id="ARBA00022723"/>
    </source>
</evidence>
<dbReference type="Gene3D" id="2.70.150.10">
    <property type="entry name" value="Calcium-transporting ATPase, cytoplasmic transduction domain A"/>
    <property type="match status" value="1"/>
</dbReference>
<evidence type="ECO:0000256" key="10">
    <source>
        <dbReference type="ARBA" id="ARBA00022842"/>
    </source>
</evidence>
<dbReference type="EMBL" id="LZRT01000134">
    <property type="protein sequence ID" value="OUM84311.1"/>
    <property type="molecule type" value="Genomic_DNA"/>
</dbReference>
<keyword evidence="5" id="KW-0597">Phosphoprotein</keyword>
<dbReference type="SFLD" id="SFLDS00003">
    <property type="entry name" value="Haloacid_Dehalogenase"/>
    <property type="match status" value="1"/>
</dbReference>
<feature type="transmembrane region" description="Helical" evidence="15">
    <location>
        <begin position="246"/>
        <end position="267"/>
    </location>
</feature>
<feature type="transmembrane region" description="Helical" evidence="15">
    <location>
        <begin position="97"/>
        <end position="114"/>
    </location>
</feature>
<dbReference type="Gene3D" id="3.40.1110.10">
    <property type="entry name" value="Calcium-transporting ATPase, cytoplasmic domain N"/>
    <property type="match status" value="1"/>
</dbReference>
<dbReference type="SFLD" id="SFLDG00002">
    <property type="entry name" value="C1.7:_P-type_atpase_like"/>
    <property type="match status" value="1"/>
</dbReference>
<name>A0A1Y3PAE0_9BACI</name>
<dbReference type="InterPro" id="IPR018303">
    <property type="entry name" value="ATPase_P-typ_P_site"/>
</dbReference>
<keyword evidence="12 15" id="KW-1133">Transmembrane helix</keyword>
<dbReference type="SUPFAM" id="SSF81660">
    <property type="entry name" value="Metal cation-transporting ATPase, ATP-binding domain N"/>
    <property type="match status" value="1"/>
</dbReference>